<dbReference type="AlphaFoldDB" id="A0A9J2P8R5"/>
<dbReference type="Proteomes" id="UP000036681">
    <property type="component" value="Unplaced"/>
</dbReference>
<proteinExistence type="predicted"/>
<keyword evidence="1" id="KW-1185">Reference proteome</keyword>
<sequence>MPLFDICCMSSSAGKGSSTPYIPCENKGSDLIEPFFASSSVDLKENCNDYEQSVTKSLKGCNDCVRFNAGSIEPSNSDLCDCLDERSPSDVPKAKFSLIRSMDPLPPFKDSEENLLEKCHSADFKHIADDRKKLQRCEEMTDILIDDYR</sequence>
<reference evidence="2" key="1">
    <citation type="submission" date="2023-03" db="UniProtKB">
        <authorList>
            <consortium name="WormBaseParasite"/>
        </authorList>
    </citation>
    <scope>IDENTIFICATION</scope>
</reference>
<evidence type="ECO:0000313" key="1">
    <source>
        <dbReference type="Proteomes" id="UP000036681"/>
    </source>
</evidence>
<organism evidence="1 2">
    <name type="scientific">Ascaris lumbricoides</name>
    <name type="common">Giant roundworm</name>
    <dbReference type="NCBI Taxonomy" id="6252"/>
    <lineage>
        <taxon>Eukaryota</taxon>
        <taxon>Metazoa</taxon>
        <taxon>Ecdysozoa</taxon>
        <taxon>Nematoda</taxon>
        <taxon>Chromadorea</taxon>
        <taxon>Rhabditida</taxon>
        <taxon>Spirurina</taxon>
        <taxon>Ascaridomorpha</taxon>
        <taxon>Ascaridoidea</taxon>
        <taxon>Ascarididae</taxon>
        <taxon>Ascaris</taxon>
    </lineage>
</organism>
<dbReference type="WBParaSite" id="ALUE_0000579301-mRNA-1">
    <property type="protein sequence ID" value="ALUE_0000579301-mRNA-1"/>
    <property type="gene ID" value="ALUE_0000579301"/>
</dbReference>
<protein>
    <submittedName>
        <fullName evidence="2">Uncharacterized protein</fullName>
    </submittedName>
</protein>
<name>A0A9J2P8R5_ASCLU</name>
<accession>A0A9J2P8R5</accession>
<evidence type="ECO:0000313" key="2">
    <source>
        <dbReference type="WBParaSite" id="ALUE_0000579301-mRNA-1"/>
    </source>
</evidence>